<dbReference type="Pfam" id="PF03459">
    <property type="entry name" value="TOBE"/>
    <property type="match status" value="1"/>
</dbReference>
<evidence type="ECO:0000259" key="6">
    <source>
        <dbReference type="PROSITE" id="PS50893"/>
    </source>
</evidence>
<evidence type="ECO:0000259" key="7">
    <source>
        <dbReference type="PROSITE" id="PS51866"/>
    </source>
</evidence>
<dbReference type="InterPro" id="IPR003439">
    <property type="entry name" value="ABC_transporter-like_ATP-bd"/>
</dbReference>
<dbReference type="InterPro" id="IPR050093">
    <property type="entry name" value="ABC_SmlMolc_Importer"/>
</dbReference>
<evidence type="ECO:0000256" key="5">
    <source>
        <dbReference type="PROSITE-ProRule" id="PRU01213"/>
    </source>
</evidence>
<evidence type="ECO:0000313" key="8">
    <source>
        <dbReference type="EMBL" id="NMW87420.1"/>
    </source>
</evidence>
<reference evidence="8 9" key="1">
    <citation type="submission" date="2020-04" db="EMBL/GenBank/DDBJ databases">
        <title>Antimicrobial susceptibility and clonality of vaginal-derived multi-drug resistant Mobiluncus isolates in China.</title>
        <authorList>
            <person name="Zhang X."/>
        </authorList>
    </citation>
    <scope>NUCLEOTIDE SEQUENCE [LARGE SCALE GENOMIC DNA]</scope>
    <source>
        <strain evidence="8 9">19</strain>
    </source>
</reference>
<dbReference type="Gene3D" id="3.40.50.300">
    <property type="entry name" value="P-loop containing nucleotide triphosphate hydrolases"/>
    <property type="match status" value="1"/>
</dbReference>
<proteinExistence type="predicted"/>
<dbReference type="PROSITE" id="PS50893">
    <property type="entry name" value="ABC_TRANSPORTER_2"/>
    <property type="match status" value="1"/>
</dbReference>
<sequence>MNSSSETAVNSANSPVAPAAGGEVLVNAGITERNVTVQCAFPAGLITAIVGPNGAGKSTILGMISGLLTPDSGEVRSGETVFADATRSLPPHQRPVAMLTQKPLLFPHLSVLENVAFGPRARHLSRSESRRIARQELAAVGALELADRPATALSGGQSQRVALARALATHPQVVLLDEPFSALDVETSAKMREVLSKRLRQEPRPTVIFVTHDPLDVWMLADHVVAIEKGHLIGEGTVVEMLGQPATKFLENLSGMNLLAGIIEESGDVATVNASGVELTGLWQGNSHPGPQTPALTAFAPQSVALFDTPVSGSPRNTWQARVTDITPRGAVQWISLNLAGGQSIQAVLTPQAVNALHLAPGSPIYAEVKATQITVYPR</sequence>
<dbReference type="Proteomes" id="UP000553981">
    <property type="component" value="Unassembled WGS sequence"/>
</dbReference>
<dbReference type="PROSITE" id="PS51866">
    <property type="entry name" value="MOP"/>
    <property type="match status" value="1"/>
</dbReference>
<dbReference type="GO" id="GO:0016887">
    <property type="term" value="F:ATP hydrolysis activity"/>
    <property type="evidence" value="ECO:0007669"/>
    <property type="project" value="InterPro"/>
</dbReference>
<dbReference type="RefSeq" id="WP_169761289.1">
    <property type="nucleotide sequence ID" value="NZ_JABCUI010000003.1"/>
</dbReference>
<evidence type="ECO:0000256" key="4">
    <source>
        <dbReference type="ARBA" id="ARBA00022840"/>
    </source>
</evidence>
<dbReference type="AlphaFoldDB" id="A0A7Y0UHI5"/>
<feature type="domain" description="ABC transporter" evidence="6">
    <location>
        <begin position="9"/>
        <end position="254"/>
    </location>
</feature>
<comment type="caution">
    <text evidence="8">The sequence shown here is derived from an EMBL/GenBank/DDBJ whole genome shotgun (WGS) entry which is preliminary data.</text>
</comment>
<dbReference type="EMBL" id="JABCUI010000003">
    <property type="protein sequence ID" value="NMW87420.1"/>
    <property type="molecule type" value="Genomic_DNA"/>
</dbReference>
<dbReference type="SUPFAM" id="SSF50331">
    <property type="entry name" value="MOP-like"/>
    <property type="match status" value="1"/>
</dbReference>
<dbReference type="PANTHER" id="PTHR42781:SF4">
    <property type="entry name" value="SPERMIDINE_PUTRESCINE IMPORT ATP-BINDING PROTEIN POTA"/>
    <property type="match status" value="1"/>
</dbReference>
<name>A0A7Y0UHI5_9ACTO</name>
<dbReference type="SUPFAM" id="SSF52540">
    <property type="entry name" value="P-loop containing nucleoside triphosphate hydrolases"/>
    <property type="match status" value="1"/>
</dbReference>
<organism evidence="8 9">
    <name type="scientific">Mobiluncus curtisii</name>
    <dbReference type="NCBI Taxonomy" id="2051"/>
    <lineage>
        <taxon>Bacteria</taxon>
        <taxon>Bacillati</taxon>
        <taxon>Actinomycetota</taxon>
        <taxon>Actinomycetes</taxon>
        <taxon>Actinomycetales</taxon>
        <taxon>Actinomycetaceae</taxon>
        <taxon>Mobiluncus</taxon>
    </lineage>
</organism>
<dbReference type="InterPro" id="IPR003593">
    <property type="entry name" value="AAA+_ATPase"/>
</dbReference>
<dbReference type="PANTHER" id="PTHR42781">
    <property type="entry name" value="SPERMIDINE/PUTRESCINE IMPORT ATP-BINDING PROTEIN POTA"/>
    <property type="match status" value="1"/>
</dbReference>
<keyword evidence="1" id="KW-0813">Transport</keyword>
<dbReference type="InterPro" id="IPR004606">
    <property type="entry name" value="Mop_domain"/>
</dbReference>
<evidence type="ECO:0000313" key="9">
    <source>
        <dbReference type="Proteomes" id="UP000553981"/>
    </source>
</evidence>
<dbReference type="GO" id="GO:0015689">
    <property type="term" value="P:molybdate ion transport"/>
    <property type="evidence" value="ECO:0007669"/>
    <property type="project" value="InterPro"/>
</dbReference>
<dbReference type="PROSITE" id="PS00211">
    <property type="entry name" value="ABC_TRANSPORTER_1"/>
    <property type="match status" value="1"/>
</dbReference>
<dbReference type="GO" id="GO:0005524">
    <property type="term" value="F:ATP binding"/>
    <property type="evidence" value="ECO:0007669"/>
    <property type="project" value="UniProtKB-KW"/>
</dbReference>
<feature type="domain" description="Mop" evidence="7">
    <location>
        <begin position="312"/>
        <end position="378"/>
    </location>
</feature>
<evidence type="ECO:0000256" key="3">
    <source>
        <dbReference type="ARBA" id="ARBA00022741"/>
    </source>
</evidence>
<dbReference type="Gene3D" id="2.40.50.100">
    <property type="match status" value="1"/>
</dbReference>
<keyword evidence="3" id="KW-0547">Nucleotide-binding</keyword>
<dbReference type="InterPro" id="IPR017871">
    <property type="entry name" value="ABC_transporter-like_CS"/>
</dbReference>
<dbReference type="Pfam" id="PF00005">
    <property type="entry name" value="ABC_tran"/>
    <property type="match status" value="1"/>
</dbReference>
<dbReference type="InterPro" id="IPR008995">
    <property type="entry name" value="Mo/tungstate-bd_C_term_dom"/>
</dbReference>
<protein>
    <submittedName>
        <fullName evidence="8">ABC transporter ATP-binding protein</fullName>
    </submittedName>
</protein>
<dbReference type="InterPro" id="IPR005116">
    <property type="entry name" value="Transp-assoc_OB_typ1"/>
</dbReference>
<gene>
    <name evidence="8" type="ORF">HHJ67_06590</name>
</gene>
<evidence type="ECO:0000256" key="2">
    <source>
        <dbReference type="ARBA" id="ARBA00022505"/>
    </source>
</evidence>
<dbReference type="SMART" id="SM00382">
    <property type="entry name" value="AAA"/>
    <property type="match status" value="1"/>
</dbReference>
<evidence type="ECO:0000256" key="1">
    <source>
        <dbReference type="ARBA" id="ARBA00022448"/>
    </source>
</evidence>
<keyword evidence="2 5" id="KW-0500">Molybdenum</keyword>
<keyword evidence="4 8" id="KW-0067">ATP-binding</keyword>
<dbReference type="InterPro" id="IPR027417">
    <property type="entry name" value="P-loop_NTPase"/>
</dbReference>
<accession>A0A7Y0UHI5</accession>